<feature type="transmembrane region" description="Helical" evidence="1">
    <location>
        <begin position="12"/>
        <end position="31"/>
    </location>
</feature>
<reference evidence="2 5" key="2">
    <citation type="submission" date="2020-08" db="EMBL/GenBank/DDBJ databases">
        <title>Sequencing the genomes of 1000 actinobacteria strains.</title>
        <authorList>
            <person name="Klenk H.-P."/>
        </authorList>
    </citation>
    <scope>NUCLEOTIDE SEQUENCE [LARGE SCALE GENOMIC DNA]</scope>
    <source>
        <strain evidence="2 5">DSM 15626</strain>
    </source>
</reference>
<dbReference type="Proteomes" id="UP000534306">
    <property type="component" value="Unassembled WGS sequence"/>
</dbReference>
<organism evidence="3 4">
    <name type="scientific">Kribbella sandramycini</name>
    <dbReference type="NCBI Taxonomy" id="60450"/>
    <lineage>
        <taxon>Bacteria</taxon>
        <taxon>Bacillati</taxon>
        <taxon>Actinomycetota</taxon>
        <taxon>Actinomycetes</taxon>
        <taxon>Propionibacteriales</taxon>
        <taxon>Kribbellaceae</taxon>
        <taxon>Kribbella</taxon>
    </lineage>
</organism>
<protein>
    <submittedName>
        <fullName evidence="3">Uncharacterized protein</fullName>
    </submittedName>
</protein>
<reference evidence="3 4" key="1">
    <citation type="submission" date="2020-05" db="EMBL/GenBank/DDBJ databases">
        <title>Genome sequence of Kribbella sandramycini ATCC 39419.</title>
        <authorList>
            <person name="Maclea K.S."/>
            <person name="Fair J.L."/>
        </authorList>
    </citation>
    <scope>NUCLEOTIDE SEQUENCE [LARGE SCALE GENOMIC DNA]</scope>
    <source>
        <strain evidence="3 4">ATCC 39419</strain>
    </source>
</reference>
<evidence type="ECO:0000313" key="3">
    <source>
        <dbReference type="EMBL" id="NOL39452.1"/>
    </source>
</evidence>
<dbReference type="EMBL" id="JACHKF010000001">
    <property type="protein sequence ID" value="MBB6567953.1"/>
    <property type="molecule type" value="Genomic_DNA"/>
</dbReference>
<keyword evidence="1" id="KW-0472">Membrane</keyword>
<keyword evidence="4" id="KW-1185">Reference proteome</keyword>
<gene>
    <name evidence="2" type="ORF">HNR71_003590</name>
    <name evidence="3" type="ORF">HPO96_04250</name>
</gene>
<dbReference type="EMBL" id="JABJRC010000001">
    <property type="protein sequence ID" value="NOL39452.1"/>
    <property type="molecule type" value="Genomic_DNA"/>
</dbReference>
<accession>A0A7Y4NX31</accession>
<evidence type="ECO:0000313" key="2">
    <source>
        <dbReference type="EMBL" id="MBB6567953.1"/>
    </source>
</evidence>
<dbReference type="Proteomes" id="UP000553957">
    <property type="component" value="Unassembled WGS sequence"/>
</dbReference>
<evidence type="ECO:0000256" key="1">
    <source>
        <dbReference type="SAM" id="Phobius"/>
    </source>
</evidence>
<dbReference type="AlphaFoldDB" id="A0A7Y4NX31"/>
<sequence>MIDDLAKVLDRVSAPGDLAVVLLVGPVAYALDAGLDVIGFLPAGYVAAAASCLGLGVKKVVDVRWGAKREREAAERRRTELQTRGQDLWKRTVKAGGSRYLAMRLNDEMELHRDGITTDEQLESVLAQCLEEYRAWHRSTLDSGLEESRG</sequence>
<evidence type="ECO:0000313" key="4">
    <source>
        <dbReference type="Proteomes" id="UP000534306"/>
    </source>
</evidence>
<keyword evidence="1" id="KW-0812">Transmembrane</keyword>
<proteinExistence type="predicted"/>
<dbReference type="RefSeq" id="WP_171671147.1">
    <property type="nucleotide sequence ID" value="NZ_BAAAGT010000003.1"/>
</dbReference>
<name>A0A7Y4NX31_9ACTN</name>
<feature type="transmembrane region" description="Helical" evidence="1">
    <location>
        <begin position="37"/>
        <end position="61"/>
    </location>
</feature>
<evidence type="ECO:0000313" key="5">
    <source>
        <dbReference type="Proteomes" id="UP000553957"/>
    </source>
</evidence>
<keyword evidence="1" id="KW-1133">Transmembrane helix</keyword>
<comment type="caution">
    <text evidence="3">The sequence shown here is derived from an EMBL/GenBank/DDBJ whole genome shotgun (WGS) entry which is preliminary data.</text>
</comment>